<dbReference type="KEGG" id="pseo:OM33_04530"/>
<dbReference type="AlphaFoldDB" id="A0A0A7EIB9"/>
<protein>
    <submittedName>
        <fullName evidence="1">Uncharacterized protein</fullName>
    </submittedName>
</protein>
<reference evidence="1 2" key="1">
    <citation type="submission" date="2014-11" db="EMBL/GenBank/DDBJ databases">
        <title>Complete Genome Sequence of Pseudoalteromonas sp. Strain OCN003 Isolated from Kaneohe Bay, Oahu, Hawaii.</title>
        <authorList>
            <person name="Beurmann S."/>
            <person name="Videau P."/>
            <person name="Ushijima B."/>
            <person name="Smith A.M."/>
            <person name="Aeby G.S."/>
            <person name="Callahan S.M."/>
            <person name="Belcaid M."/>
        </authorList>
    </citation>
    <scope>NUCLEOTIDE SEQUENCE [LARGE SCALE GENOMIC DNA]</scope>
    <source>
        <strain evidence="1 2">OCN003</strain>
    </source>
</reference>
<evidence type="ECO:0000313" key="1">
    <source>
        <dbReference type="EMBL" id="AIY66288.1"/>
    </source>
</evidence>
<dbReference type="HOGENOM" id="CLU_178564_0_0_6"/>
<dbReference type="Proteomes" id="UP000030341">
    <property type="component" value="Chromosome 1"/>
</dbReference>
<dbReference type="EMBL" id="CP009888">
    <property type="protein sequence ID" value="AIY66288.1"/>
    <property type="molecule type" value="Genomic_DNA"/>
</dbReference>
<evidence type="ECO:0000313" key="2">
    <source>
        <dbReference type="Proteomes" id="UP000030341"/>
    </source>
</evidence>
<dbReference type="OrthoDB" id="6387849at2"/>
<gene>
    <name evidence="1" type="ORF">OM33_04530</name>
</gene>
<dbReference type="STRING" id="1348114.OM33_04530"/>
<keyword evidence="2" id="KW-1185">Reference proteome</keyword>
<name>A0A0A7EIB9_9GAMM</name>
<sequence length="66" mass="7410">MDFSQLNKKFAQNFNDQKAILKKLLQGKAVNCTSCNKPLSVKLNEKEAEFLVSCKTGCTQLTLEID</sequence>
<proteinExistence type="predicted"/>
<organism evidence="1 2">
    <name type="scientific">Pseudoalteromonas piratica</name>
    <dbReference type="NCBI Taxonomy" id="1348114"/>
    <lineage>
        <taxon>Bacteria</taxon>
        <taxon>Pseudomonadati</taxon>
        <taxon>Pseudomonadota</taxon>
        <taxon>Gammaproteobacteria</taxon>
        <taxon>Alteromonadales</taxon>
        <taxon>Pseudoalteromonadaceae</taxon>
        <taxon>Pseudoalteromonas</taxon>
    </lineage>
</organism>
<dbReference type="eggNOG" id="ENOG5033FEU">
    <property type="taxonomic scope" value="Bacteria"/>
</dbReference>
<accession>A0A0A7EIB9</accession>